<reference evidence="1 2" key="1">
    <citation type="journal article" date="2013" name="BMC Genomics">
        <title>The miniature genome of a carnivorous plant Genlisea aurea contains a low number of genes and short non-coding sequences.</title>
        <authorList>
            <person name="Leushkin E.V."/>
            <person name="Sutormin R.A."/>
            <person name="Nabieva E.R."/>
            <person name="Penin A.A."/>
            <person name="Kondrashov A.S."/>
            <person name="Logacheva M.D."/>
        </authorList>
    </citation>
    <scope>NUCLEOTIDE SEQUENCE [LARGE SCALE GENOMIC DNA]</scope>
</reference>
<feature type="non-terminal residue" evidence="1">
    <location>
        <position position="67"/>
    </location>
</feature>
<proteinExistence type="predicted"/>
<dbReference type="EMBL" id="AUSU01001198">
    <property type="protein sequence ID" value="EPS71566.1"/>
    <property type="molecule type" value="Genomic_DNA"/>
</dbReference>
<comment type="caution">
    <text evidence="1">The sequence shown here is derived from an EMBL/GenBank/DDBJ whole genome shotgun (WGS) entry which is preliminary data.</text>
</comment>
<keyword evidence="2" id="KW-1185">Reference proteome</keyword>
<sequence>GAIFDASQYAFFGGDPLGDVELGGLEDEDDDIAPAEYEEEQFCLDKEEGELLESLSEVDEISSSLSK</sequence>
<accession>S8D2D5</accession>
<organism evidence="1 2">
    <name type="scientific">Genlisea aurea</name>
    <dbReference type="NCBI Taxonomy" id="192259"/>
    <lineage>
        <taxon>Eukaryota</taxon>
        <taxon>Viridiplantae</taxon>
        <taxon>Streptophyta</taxon>
        <taxon>Embryophyta</taxon>
        <taxon>Tracheophyta</taxon>
        <taxon>Spermatophyta</taxon>
        <taxon>Magnoliopsida</taxon>
        <taxon>eudicotyledons</taxon>
        <taxon>Gunneridae</taxon>
        <taxon>Pentapetalae</taxon>
        <taxon>asterids</taxon>
        <taxon>lamiids</taxon>
        <taxon>Lamiales</taxon>
        <taxon>Lentibulariaceae</taxon>
        <taxon>Genlisea</taxon>
    </lineage>
</organism>
<dbReference type="Proteomes" id="UP000015453">
    <property type="component" value="Unassembled WGS sequence"/>
</dbReference>
<dbReference type="AlphaFoldDB" id="S8D2D5"/>
<feature type="non-terminal residue" evidence="1">
    <location>
        <position position="1"/>
    </location>
</feature>
<evidence type="ECO:0000313" key="1">
    <source>
        <dbReference type="EMBL" id="EPS71566.1"/>
    </source>
</evidence>
<evidence type="ECO:0000313" key="2">
    <source>
        <dbReference type="Proteomes" id="UP000015453"/>
    </source>
</evidence>
<gene>
    <name evidence="1" type="ORF">M569_03194</name>
</gene>
<name>S8D2D5_9LAMI</name>
<protein>
    <submittedName>
        <fullName evidence="1">Uncharacterized protein</fullName>
    </submittedName>
</protein>